<comment type="caution">
    <text evidence="4">The sequence shown here is derived from an EMBL/GenBank/DDBJ whole genome shotgun (WGS) entry which is preliminary data.</text>
</comment>
<evidence type="ECO:0000256" key="2">
    <source>
        <dbReference type="ARBA" id="ARBA00035108"/>
    </source>
</evidence>
<dbReference type="PANTHER" id="PTHR36852:SF1">
    <property type="entry name" value="PROTEIN GVPL 2"/>
    <property type="match status" value="1"/>
</dbReference>
<evidence type="ECO:0000256" key="3">
    <source>
        <dbReference type="ARBA" id="ARBA00035643"/>
    </source>
</evidence>
<comment type="subcellular location">
    <subcellularLocation>
        <location evidence="2">Gas vesicle</location>
    </subcellularLocation>
</comment>
<name>A0ABW7QHP3_9ACTN</name>
<comment type="similarity">
    <text evidence="3">Belongs to the gas vesicle GvpF/GvpL family.</text>
</comment>
<sequence length="256" mass="26380">MSAEGLYVYGIVRARTPLPPGAAGVGSPPAALRTVGTDSVAAVVSAAPAQLRARRRDLLAHQNLLLGLAEAGPVLPMRFGAVAPDEEALRAQLAAAEASHLATLDQLAGHVEINVKALPARDSLASLVAGDSTVRRLRDEARRRPGYEADVRLGQAVASALSRRAAEAGRKILRDLASMARATAAGPDVQGCALNVSFLVGRSDADRFRAATERFAAAHREHVELRLAGPLPCYSFVGTSANPGAPATPPVAAGGA</sequence>
<dbReference type="Proteomes" id="UP001610818">
    <property type="component" value="Unassembled WGS sequence"/>
</dbReference>
<protein>
    <submittedName>
        <fullName evidence="4">GvpL/GvpF family gas vesicle protein</fullName>
    </submittedName>
</protein>
<evidence type="ECO:0000313" key="5">
    <source>
        <dbReference type="Proteomes" id="UP001610818"/>
    </source>
</evidence>
<evidence type="ECO:0000256" key="1">
    <source>
        <dbReference type="ARBA" id="ARBA00022987"/>
    </source>
</evidence>
<proteinExistence type="inferred from homology"/>
<organism evidence="4 5">
    <name type="scientific">Streptomyces longisporoflavus</name>
    <dbReference type="NCBI Taxonomy" id="28044"/>
    <lineage>
        <taxon>Bacteria</taxon>
        <taxon>Bacillati</taxon>
        <taxon>Actinomycetota</taxon>
        <taxon>Actinomycetes</taxon>
        <taxon>Kitasatosporales</taxon>
        <taxon>Streptomycetaceae</taxon>
        <taxon>Streptomyces</taxon>
    </lineage>
</organism>
<keyword evidence="1" id="KW-0304">Gas vesicle</keyword>
<dbReference type="EMBL" id="JBIRGQ010000001">
    <property type="protein sequence ID" value="MFH8544477.1"/>
    <property type="molecule type" value="Genomic_DNA"/>
</dbReference>
<accession>A0ABW7QHP3</accession>
<dbReference type="InterPro" id="IPR009430">
    <property type="entry name" value="GvpL/GvpF"/>
</dbReference>
<evidence type="ECO:0000313" key="4">
    <source>
        <dbReference type="EMBL" id="MFH8544477.1"/>
    </source>
</evidence>
<dbReference type="PANTHER" id="PTHR36852">
    <property type="entry name" value="PROTEIN GVPL 2"/>
    <property type="match status" value="1"/>
</dbReference>
<dbReference type="Pfam" id="PF06386">
    <property type="entry name" value="GvpL_GvpF"/>
    <property type="match status" value="1"/>
</dbReference>
<gene>
    <name evidence="4" type="ORF">ACH4F9_05620</name>
</gene>
<keyword evidence="5" id="KW-1185">Reference proteome</keyword>
<dbReference type="RefSeq" id="WP_397708236.1">
    <property type="nucleotide sequence ID" value="NZ_JBIRGN010000001.1"/>
</dbReference>
<reference evidence="4 5" key="1">
    <citation type="submission" date="2024-10" db="EMBL/GenBank/DDBJ databases">
        <title>The Natural Products Discovery Center: Release of the First 8490 Sequenced Strains for Exploring Actinobacteria Biosynthetic Diversity.</title>
        <authorList>
            <person name="Kalkreuter E."/>
            <person name="Kautsar S.A."/>
            <person name="Yang D."/>
            <person name="Bader C.D."/>
            <person name="Teijaro C.N."/>
            <person name="Fluegel L."/>
            <person name="Davis C.M."/>
            <person name="Simpson J.R."/>
            <person name="Lauterbach L."/>
            <person name="Steele A.D."/>
            <person name="Gui C."/>
            <person name="Meng S."/>
            <person name="Li G."/>
            <person name="Viehrig K."/>
            <person name="Ye F."/>
            <person name="Su P."/>
            <person name="Kiefer A.F."/>
            <person name="Nichols A."/>
            <person name="Cepeda A.J."/>
            <person name="Yan W."/>
            <person name="Fan B."/>
            <person name="Jiang Y."/>
            <person name="Adhikari A."/>
            <person name="Zheng C.-J."/>
            <person name="Schuster L."/>
            <person name="Cowan T.M."/>
            <person name="Smanski M.J."/>
            <person name="Chevrette M.G."/>
            <person name="De Carvalho L.P.S."/>
            <person name="Shen B."/>
        </authorList>
    </citation>
    <scope>NUCLEOTIDE SEQUENCE [LARGE SCALE GENOMIC DNA]</scope>
    <source>
        <strain evidence="4 5">NPDC017990</strain>
    </source>
</reference>